<dbReference type="PhylomeDB" id="T1IH79"/>
<dbReference type="SMART" id="SM00503">
    <property type="entry name" value="SynN"/>
    <property type="match status" value="1"/>
</dbReference>
<dbReference type="PANTHER" id="PTHR19957:SF411">
    <property type="entry name" value="LD23667P"/>
    <property type="match status" value="1"/>
</dbReference>
<keyword evidence="3" id="KW-0532">Neurotransmitter transport</keyword>
<dbReference type="SMART" id="SM00397">
    <property type="entry name" value="t_SNARE"/>
    <property type="match status" value="1"/>
</dbReference>
<sequence>MASSYSTYHSGGSKMNSDFTKLSEQIGSSIQKISQNVTSLKRIVSQLGTGHESEKLTHELRHIQHYTNELAKDTRDRLQDLSALPMPQNSNDERMRRMQKERLTNDFSRILQTFQSMQREVKQKTKDSIQQQKRQSDNGFFSDSHPSQLIQLESPVQNQSSIQMQMEDEVQLELMREQEKAMHELETDIVTVNEIFRDLATMVHEQGEVVDSIEAQMESTSIHVTEANQQLVKARDYKFSLRRKKVCIVVCLAVFLSITESRRKMACLISVGLAVLTVIILSIWLSN</sequence>
<dbReference type="Pfam" id="PF14523">
    <property type="entry name" value="Syntaxin_2"/>
    <property type="match status" value="1"/>
</dbReference>
<dbReference type="HOGENOM" id="CLU_059257_1_1_1"/>
<dbReference type="InterPro" id="IPR010989">
    <property type="entry name" value="SNARE"/>
</dbReference>
<name>T1IH79_STRMM</name>
<evidence type="ECO:0000256" key="6">
    <source>
        <dbReference type="SAM" id="Phobius"/>
    </source>
</evidence>
<reference evidence="8" key="2">
    <citation type="submission" date="2015-02" db="UniProtKB">
        <authorList>
            <consortium name="EnsemblMetazoa"/>
        </authorList>
    </citation>
    <scope>IDENTIFICATION</scope>
</reference>
<dbReference type="SUPFAM" id="SSF47661">
    <property type="entry name" value="t-snare proteins"/>
    <property type="match status" value="1"/>
</dbReference>
<dbReference type="InterPro" id="IPR000727">
    <property type="entry name" value="T_SNARE_dom"/>
</dbReference>
<dbReference type="eggNOG" id="KOG0811">
    <property type="taxonomic scope" value="Eukaryota"/>
</dbReference>
<feature type="transmembrane region" description="Helical" evidence="6">
    <location>
        <begin position="265"/>
        <end position="285"/>
    </location>
</feature>
<dbReference type="Gene3D" id="1.20.5.110">
    <property type="match status" value="1"/>
</dbReference>
<reference evidence="9" key="1">
    <citation type="submission" date="2011-05" db="EMBL/GenBank/DDBJ databases">
        <authorList>
            <person name="Richards S.R."/>
            <person name="Qu J."/>
            <person name="Jiang H."/>
            <person name="Jhangiani S.N."/>
            <person name="Agravi P."/>
            <person name="Goodspeed R."/>
            <person name="Gross S."/>
            <person name="Mandapat C."/>
            <person name="Jackson L."/>
            <person name="Mathew T."/>
            <person name="Pu L."/>
            <person name="Thornton R."/>
            <person name="Saada N."/>
            <person name="Wilczek-Boney K.B."/>
            <person name="Lee S."/>
            <person name="Kovar C."/>
            <person name="Wu Y."/>
            <person name="Scherer S.E."/>
            <person name="Worley K.C."/>
            <person name="Muzny D.M."/>
            <person name="Gibbs R."/>
        </authorList>
    </citation>
    <scope>NUCLEOTIDE SEQUENCE</scope>
    <source>
        <strain evidence="9">Brora</strain>
    </source>
</reference>
<evidence type="ECO:0000259" key="7">
    <source>
        <dbReference type="PROSITE" id="PS50192"/>
    </source>
</evidence>
<keyword evidence="6" id="KW-1133">Transmembrane helix</keyword>
<keyword evidence="3" id="KW-0813">Transport</keyword>
<evidence type="ECO:0000256" key="3">
    <source>
        <dbReference type="ARBA" id="ARBA00022775"/>
    </source>
</evidence>
<dbReference type="AlphaFoldDB" id="T1IH79"/>
<dbReference type="InterPro" id="IPR006011">
    <property type="entry name" value="Syntaxin_N"/>
</dbReference>
<proteinExistence type="inferred from homology"/>
<dbReference type="PANTHER" id="PTHR19957">
    <property type="entry name" value="SYNTAXIN"/>
    <property type="match status" value="1"/>
</dbReference>
<protein>
    <recommendedName>
        <fullName evidence="7">t-SNARE coiled-coil homology domain-containing protein</fullName>
    </recommendedName>
</protein>
<dbReference type="EnsemblMetazoa" id="SMAR000186-RA">
    <property type="protein sequence ID" value="SMAR000186-PA"/>
    <property type="gene ID" value="SMAR000186"/>
</dbReference>
<dbReference type="GO" id="GO:0008021">
    <property type="term" value="C:synaptic vesicle"/>
    <property type="evidence" value="ECO:0007669"/>
    <property type="project" value="TreeGrafter"/>
</dbReference>
<evidence type="ECO:0000313" key="8">
    <source>
        <dbReference type="EnsemblMetazoa" id="SMAR000186-PA"/>
    </source>
</evidence>
<accession>T1IH79</accession>
<dbReference type="GO" id="GO:0005484">
    <property type="term" value="F:SNAP receptor activity"/>
    <property type="evidence" value="ECO:0007669"/>
    <property type="project" value="InterPro"/>
</dbReference>
<keyword evidence="6" id="KW-0812">Transmembrane</keyword>
<evidence type="ECO:0000256" key="5">
    <source>
        <dbReference type="SAM" id="MobiDB-lite"/>
    </source>
</evidence>
<dbReference type="GO" id="GO:0006836">
    <property type="term" value="P:neurotransmitter transport"/>
    <property type="evidence" value="ECO:0007669"/>
    <property type="project" value="UniProtKB-KW"/>
</dbReference>
<evidence type="ECO:0000313" key="9">
    <source>
        <dbReference type="Proteomes" id="UP000014500"/>
    </source>
</evidence>
<feature type="region of interest" description="Disordered" evidence="5">
    <location>
        <begin position="120"/>
        <end position="145"/>
    </location>
</feature>
<evidence type="ECO:0000256" key="4">
    <source>
        <dbReference type="RuleBase" id="RU003858"/>
    </source>
</evidence>
<dbReference type="Proteomes" id="UP000014500">
    <property type="component" value="Unassembled WGS sequence"/>
</dbReference>
<dbReference type="InterPro" id="IPR006012">
    <property type="entry name" value="Syntaxin/epimorphin_CS"/>
</dbReference>
<dbReference type="PROSITE" id="PS50192">
    <property type="entry name" value="T_SNARE"/>
    <property type="match status" value="1"/>
</dbReference>
<dbReference type="GO" id="GO:0048278">
    <property type="term" value="P:vesicle docking"/>
    <property type="evidence" value="ECO:0007669"/>
    <property type="project" value="TreeGrafter"/>
</dbReference>
<dbReference type="GO" id="GO:0000149">
    <property type="term" value="F:SNARE binding"/>
    <property type="evidence" value="ECO:0007669"/>
    <property type="project" value="TreeGrafter"/>
</dbReference>
<dbReference type="CDD" id="cd15847">
    <property type="entry name" value="SNARE_syntaxin7_like"/>
    <property type="match status" value="1"/>
</dbReference>
<comment type="similarity">
    <text evidence="2 4">Belongs to the syntaxin family.</text>
</comment>
<comment type="subcellular location">
    <subcellularLocation>
        <location evidence="1">Membrane</location>
        <topology evidence="1">Single-pass type IV membrane protein</topology>
    </subcellularLocation>
</comment>
<dbReference type="PROSITE" id="PS00914">
    <property type="entry name" value="SYNTAXIN"/>
    <property type="match status" value="1"/>
</dbReference>
<feature type="domain" description="T-SNARE coiled-coil homology" evidence="7">
    <location>
        <begin position="172"/>
        <end position="234"/>
    </location>
</feature>
<dbReference type="EMBL" id="JH429784">
    <property type="status" value="NOT_ANNOTATED_CDS"/>
    <property type="molecule type" value="Genomic_DNA"/>
</dbReference>
<dbReference type="Pfam" id="PF05739">
    <property type="entry name" value="SNARE"/>
    <property type="match status" value="1"/>
</dbReference>
<dbReference type="GO" id="GO:0006886">
    <property type="term" value="P:intracellular protein transport"/>
    <property type="evidence" value="ECO:0007669"/>
    <property type="project" value="InterPro"/>
</dbReference>
<evidence type="ECO:0000256" key="2">
    <source>
        <dbReference type="ARBA" id="ARBA00009063"/>
    </source>
</evidence>
<feature type="compositionally biased region" description="Polar residues" evidence="5">
    <location>
        <begin position="128"/>
        <end position="145"/>
    </location>
</feature>
<keyword evidence="6" id="KW-0472">Membrane</keyword>
<dbReference type="Gene3D" id="1.20.58.70">
    <property type="match status" value="1"/>
</dbReference>
<keyword evidence="9" id="KW-1185">Reference proteome</keyword>
<dbReference type="InterPro" id="IPR045242">
    <property type="entry name" value="Syntaxin"/>
</dbReference>
<evidence type="ECO:0000256" key="1">
    <source>
        <dbReference type="ARBA" id="ARBA00004211"/>
    </source>
</evidence>
<dbReference type="GO" id="GO:0006906">
    <property type="term" value="P:vesicle fusion"/>
    <property type="evidence" value="ECO:0007669"/>
    <property type="project" value="TreeGrafter"/>
</dbReference>
<dbReference type="OMA" id="QPFLMEQ"/>
<dbReference type="GO" id="GO:0031201">
    <property type="term" value="C:SNARE complex"/>
    <property type="evidence" value="ECO:0007669"/>
    <property type="project" value="TreeGrafter"/>
</dbReference>
<dbReference type="STRING" id="126957.T1IH79"/>
<organism evidence="8 9">
    <name type="scientific">Strigamia maritima</name>
    <name type="common">European centipede</name>
    <name type="synonym">Geophilus maritimus</name>
    <dbReference type="NCBI Taxonomy" id="126957"/>
    <lineage>
        <taxon>Eukaryota</taxon>
        <taxon>Metazoa</taxon>
        <taxon>Ecdysozoa</taxon>
        <taxon>Arthropoda</taxon>
        <taxon>Myriapoda</taxon>
        <taxon>Chilopoda</taxon>
        <taxon>Pleurostigmophora</taxon>
        <taxon>Geophilomorpha</taxon>
        <taxon>Linotaeniidae</taxon>
        <taxon>Strigamia</taxon>
    </lineage>
</organism>